<organism evidence="7">
    <name type="scientific">hydrothermal vent metagenome</name>
    <dbReference type="NCBI Taxonomy" id="652676"/>
    <lineage>
        <taxon>unclassified sequences</taxon>
        <taxon>metagenomes</taxon>
        <taxon>ecological metagenomes</taxon>
    </lineage>
</organism>
<dbReference type="AlphaFoldDB" id="A0A3B1DAQ5"/>
<reference evidence="7" key="1">
    <citation type="submission" date="2018-06" db="EMBL/GenBank/DDBJ databases">
        <authorList>
            <person name="Zhirakovskaya E."/>
        </authorList>
    </citation>
    <scope>NUCLEOTIDE SEQUENCE</scope>
</reference>
<evidence type="ECO:0000313" key="7">
    <source>
        <dbReference type="EMBL" id="VAX28855.1"/>
    </source>
</evidence>
<protein>
    <recommendedName>
        <fullName evidence="6">DUF202 domain-containing protein</fullName>
    </recommendedName>
</protein>
<gene>
    <name evidence="7" type="ORF">MNBD_NITROSPIRAE02-965</name>
</gene>
<sequence length="93" mass="10715">MQESQHSREGKEHLFLRDHLAAQRTILANERTFLSYIRTALTLLVAGVSFIKFFGSVVIQVLGWILIPLGLFTLVKGIISFRKMARRLEEEEK</sequence>
<feature type="transmembrane region" description="Helical" evidence="5">
    <location>
        <begin position="57"/>
        <end position="79"/>
    </location>
</feature>
<evidence type="ECO:0000256" key="3">
    <source>
        <dbReference type="ARBA" id="ARBA00022989"/>
    </source>
</evidence>
<dbReference type="Pfam" id="PF02656">
    <property type="entry name" value="DUF202"/>
    <property type="match status" value="1"/>
</dbReference>
<dbReference type="InterPro" id="IPR003807">
    <property type="entry name" value="DUF202"/>
</dbReference>
<feature type="domain" description="DUF202" evidence="6">
    <location>
        <begin position="24"/>
        <end position="86"/>
    </location>
</feature>
<feature type="transmembrane region" description="Helical" evidence="5">
    <location>
        <begin position="33"/>
        <end position="51"/>
    </location>
</feature>
<dbReference type="EMBL" id="UOGH01000099">
    <property type="protein sequence ID" value="VAX28855.1"/>
    <property type="molecule type" value="Genomic_DNA"/>
</dbReference>
<evidence type="ECO:0000256" key="5">
    <source>
        <dbReference type="SAM" id="Phobius"/>
    </source>
</evidence>
<evidence type="ECO:0000256" key="1">
    <source>
        <dbReference type="ARBA" id="ARBA00004127"/>
    </source>
</evidence>
<keyword evidence="2 5" id="KW-0812">Transmembrane</keyword>
<evidence type="ECO:0000259" key="6">
    <source>
        <dbReference type="Pfam" id="PF02656"/>
    </source>
</evidence>
<keyword evidence="3 5" id="KW-1133">Transmembrane helix</keyword>
<dbReference type="GO" id="GO:0012505">
    <property type="term" value="C:endomembrane system"/>
    <property type="evidence" value="ECO:0007669"/>
    <property type="project" value="UniProtKB-SubCell"/>
</dbReference>
<name>A0A3B1DAQ5_9ZZZZ</name>
<proteinExistence type="predicted"/>
<evidence type="ECO:0000256" key="4">
    <source>
        <dbReference type="ARBA" id="ARBA00023136"/>
    </source>
</evidence>
<accession>A0A3B1DAQ5</accession>
<comment type="subcellular location">
    <subcellularLocation>
        <location evidence="1">Endomembrane system</location>
        <topology evidence="1">Multi-pass membrane protein</topology>
    </subcellularLocation>
</comment>
<evidence type="ECO:0000256" key="2">
    <source>
        <dbReference type="ARBA" id="ARBA00022692"/>
    </source>
</evidence>
<keyword evidence="4 5" id="KW-0472">Membrane</keyword>